<dbReference type="GO" id="GO:0016020">
    <property type="term" value="C:membrane"/>
    <property type="evidence" value="ECO:0007669"/>
    <property type="project" value="UniProtKB-SubCell"/>
</dbReference>
<keyword evidence="8" id="KW-0808">Transferase</keyword>
<dbReference type="InterPro" id="IPR045874">
    <property type="entry name" value="LRK10/LRL21-25-like"/>
</dbReference>
<keyword evidence="2" id="KW-0723">Serine/threonine-protein kinase</keyword>
<evidence type="ECO:0000256" key="3">
    <source>
        <dbReference type="ARBA" id="ARBA00022692"/>
    </source>
</evidence>
<keyword evidence="7" id="KW-0325">Glycoprotein</keyword>
<dbReference type="AlphaFoldDB" id="A0A5E4GK30"/>
<evidence type="ECO:0000256" key="5">
    <source>
        <dbReference type="ARBA" id="ARBA00022989"/>
    </source>
</evidence>
<accession>A0A5E4GK30</accession>
<gene>
    <name evidence="8" type="ORF">ALMOND_2B028288</name>
</gene>
<keyword evidence="4" id="KW-0732">Signal</keyword>
<sequence>MNSLHQIAQDVKQEARSKTGDVYLLFNDCFVGATLDIKRITNQFTDKLGEAAYGTDYKGKLSSEIFVAVKALNGSNGKGEEFINEVGTMGLSTMSTWFAWLASVRMDLEELLFMSSSPMVQCKFTFHQWATRMGSSVGISCKILS</sequence>
<evidence type="ECO:0000313" key="9">
    <source>
        <dbReference type="Proteomes" id="UP000327085"/>
    </source>
</evidence>
<keyword evidence="5" id="KW-1133">Transmembrane helix</keyword>
<proteinExistence type="predicted"/>
<dbReference type="InParanoid" id="A0A5E4GK30"/>
<evidence type="ECO:0000256" key="1">
    <source>
        <dbReference type="ARBA" id="ARBA00004479"/>
    </source>
</evidence>
<organism evidence="8 9">
    <name type="scientific">Prunus dulcis</name>
    <name type="common">Almond</name>
    <name type="synonym">Amygdalus dulcis</name>
    <dbReference type="NCBI Taxonomy" id="3755"/>
    <lineage>
        <taxon>Eukaryota</taxon>
        <taxon>Viridiplantae</taxon>
        <taxon>Streptophyta</taxon>
        <taxon>Embryophyta</taxon>
        <taxon>Tracheophyta</taxon>
        <taxon>Spermatophyta</taxon>
        <taxon>Magnoliopsida</taxon>
        <taxon>eudicotyledons</taxon>
        <taxon>Gunneridae</taxon>
        <taxon>Pentapetalae</taxon>
        <taxon>rosids</taxon>
        <taxon>fabids</taxon>
        <taxon>Rosales</taxon>
        <taxon>Rosaceae</taxon>
        <taxon>Amygdaloideae</taxon>
        <taxon>Amygdaleae</taxon>
        <taxon>Prunus</taxon>
    </lineage>
</organism>
<name>A0A5E4GK30_PRUDU</name>
<evidence type="ECO:0000313" key="8">
    <source>
        <dbReference type="EMBL" id="VVA39922.1"/>
    </source>
</evidence>
<comment type="subcellular location">
    <subcellularLocation>
        <location evidence="1">Membrane</location>
        <topology evidence="1">Single-pass type I membrane protein</topology>
    </subcellularLocation>
</comment>
<dbReference type="Gramene" id="VVA39922">
    <property type="protein sequence ID" value="VVA39922"/>
    <property type="gene ID" value="Prudul26B028288"/>
</dbReference>
<dbReference type="Gene3D" id="3.30.200.20">
    <property type="entry name" value="Phosphorylase Kinase, domain 1"/>
    <property type="match status" value="1"/>
</dbReference>
<protein>
    <submittedName>
        <fullName evidence="8">PREDICTED: rust resistance kinase Lr10</fullName>
    </submittedName>
</protein>
<dbReference type="EMBL" id="CABIKO010000872">
    <property type="protein sequence ID" value="VVA39922.1"/>
    <property type="molecule type" value="Genomic_DNA"/>
</dbReference>
<evidence type="ECO:0000256" key="7">
    <source>
        <dbReference type="ARBA" id="ARBA00023180"/>
    </source>
</evidence>
<keyword evidence="6" id="KW-0472">Membrane</keyword>
<keyword evidence="8" id="KW-0418">Kinase</keyword>
<evidence type="ECO:0000256" key="6">
    <source>
        <dbReference type="ARBA" id="ARBA00023136"/>
    </source>
</evidence>
<dbReference type="PANTHER" id="PTHR27009">
    <property type="entry name" value="RUST RESISTANCE KINASE LR10-RELATED"/>
    <property type="match status" value="1"/>
</dbReference>
<reference evidence="9" key="1">
    <citation type="journal article" date="2020" name="Plant J.">
        <title>Transposons played a major role in the diversification between the closely related almond and peach genomes: results from the almond genome sequence.</title>
        <authorList>
            <person name="Alioto T."/>
            <person name="Alexiou K.G."/>
            <person name="Bardil A."/>
            <person name="Barteri F."/>
            <person name="Castanera R."/>
            <person name="Cruz F."/>
            <person name="Dhingra A."/>
            <person name="Duval H."/>
            <person name="Fernandez I Marti A."/>
            <person name="Frias L."/>
            <person name="Galan B."/>
            <person name="Garcia J.L."/>
            <person name="Howad W."/>
            <person name="Gomez-Garrido J."/>
            <person name="Gut M."/>
            <person name="Julca I."/>
            <person name="Morata J."/>
            <person name="Puigdomenech P."/>
            <person name="Ribeca P."/>
            <person name="Rubio Cabetas M.J."/>
            <person name="Vlasova A."/>
            <person name="Wirthensohn M."/>
            <person name="Garcia-Mas J."/>
            <person name="Gabaldon T."/>
            <person name="Casacuberta J.M."/>
            <person name="Arus P."/>
        </authorList>
    </citation>
    <scope>NUCLEOTIDE SEQUENCE [LARGE SCALE GENOMIC DNA]</scope>
    <source>
        <strain evidence="9">cv. Texas</strain>
    </source>
</reference>
<evidence type="ECO:0000256" key="4">
    <source>
        <dbReference type="ARBA" id="ARBA00022729"/>
    </source>
</evidence>
<dbReference type="GO" id="GO:0004674">
    <property type="term" value="F:protein serine/threonine kinase activity"/>
    <property type="evidence" value="ECO:0007669"/>
    <property type="project" value="UniProtKB-KW"/>
</dbReference>
<dbReference type="Proteomes" id="UP000327085">
    <property type="component" value="Unassembled WGS sequence"/>
</dbReference>
<keyword evidence="3" id="KW-0812">Transmembrane</keyword>
<evidence type="ECO:0000256" key="2">
    <source>
        <dbReference type="ARBA" id="ARBA00022527"/>
    </source>
</evidence>